<dbReference type="EMBL" id="LR130778">
    <property type="protein sequence ID" value="VDN46138.1"/>
    <property type="molecule type" value="Genomic_DNA"/>
</dbReference>
<dbReference type="InterPro" id="IPR050445">
    <property type="entry name" value="Bact_polysacc_biosynth/exp"/>
</dbReference>
<dbReference type="InterPro" id="IPR027417">
    <property type="entry name" value="P-loop_NTPase"/>
</dbReference>
<dbReference type="InterPro" id="IPR025669">
    <property type="entry name" value="AAA_dom"/>
</dbReference>
<dbReference type="InterPro" id="IPR005702">
    <property type="entry name" value="Wzc-like_C"/>
</dbReference>
<name>A0A3P7PB42_9FIRM</name>
<dbReference type="GO" id="GO:0005886">
    <property type="term" value="C:plasma membrane"/>
    <property type="evidence" value="ECO:0007669"/>
    <property type="project" value="TreeGrafter"/>
</dbReference>
<evidence type="ECO:0000313" key="11">
    <source>
        <dbReference type="Proteomes" id="UP000279029"/>
    </source>
</evidence>
<feature type="domain" description="AAA" evidence="9">
    <location>
        <begin position="49"/>
        <end position="199"/>
    </location>
</feature>
<dbReference type="CDD" id="cd05387">
    <property type="entry name" value="BY-kinase"/>
    <property type="match status" value="1"/>
</dbReference>
<reference evidence="10 11" key="1">
    <citation type="submission" date="2018-09" db="EMBL/GenBank/DDBJ databases">
        <authorList>
            <person name="Postec A."/>
        </authorList>
    </citation>
    <scope>NUCLEOTIDE SEQUENCE [LARGE SCALE GENOMIC DNA]</scope>
    <source>
        <strain evidence="10">70B-A</strain>
    </source>
</reference>
<dbReference type="EC" id="2.7.10.2" evidence="2"/>
<dbReference type="GO" id="GO:0005524">
    <property type="term" value="F:ATP binding"/>
    <property type="evidence" value="ECO:0007669"/>
    <property type="project" value="UniProtKB-KW"/>
</dbReference>
<accession>A0A3P7PB42</accession>
<evidence type="ECO:0000313" key="10">
    <source>
        <dbReference type="EMBL" id="VDN46138.1"/>
    </source>
</evidence>
<organism evidence="10 11">
    <name type="scientific">Petrocella atlantisensis</name>
    <dbReference type="NCBI Taxonomy" id="2173034"/>
    <lineage>
        <taxon>Bacteria</taxon>
        <taxon>Bacillati</taxon>
        <taxon>Bacillota</taxon>
        <taxon>Clostridia</taxon>
        <taxon>Lachnospirales</taxon>
        <taxon>Vallitaleaceae</taxon>
        <taxon>Petrocella</taxon>
    </lineage>
</organism>
<dbReference type="OrthoDB" id="9794577at2"/>
<evidence type="ECO:0000256" key="4">
    <source>
        <dbReference type="ARBA" id="ARBA00022741"/>
    </source>
</evidence>
<keyword evidence="11" id="KW-1185">Reference proteome</keyword>
<keyword evidence="5" id="KW-0418">Kinase</keyword>
<gene>
    <name evidence="10" type="ORF">PATL70BA_0292</name>
</gene>
<evidence type="ECO:0000256" key="1">
    <source>
        <dbReference type="ARBA" id="ARBA00007316"/>
    </source>
</evidence>
<dbReference type="NCBIfam" id="TIGR01007">
    <property type="entry name" value="eps_fam"/>
    <property type="match status" value="1"/>
</dbReference>
<keyword evidence="3" id="KW-0808">Transferase</keyword>
<dbReference type="AlphaFoldDB" id="A0A3P7PB42"/>
<keyword evidence="7" id="KW-0829">Tyrosine-protein kinase</keyword>
<dbReference type="Gene3D" id="3.40.50.300">
    <property type="entry name" value="P-loop containing nucleotide triphosphate hydrolases"/>
    <property type="match status" value="1"/>
</dbReference>
<sequence>MISKDLISVNEPESLAAESYKMFRSNLKYMKVDTEKKVVMFTSSVSEEGKTTSISNIATSFALDGKKTLLVECDLRRARVHSVFGINQSPGITNMLSEKMILKDAVHQIKEAPLLDVLTAGPLPPSPAELLGSKALEDIIFEARSKYDMILIDAPPVLSVTDAIVLNRLVDGVVLVIAANETKKSTVHKAIAAFKKIEANMLGILISKVDMKRNDYYDYYKKGYSYTHVASKKSKPVIEYSDN</sequence>
<dbReference type="PANTHER" id="PTHR32309">
    <property type="entry name" value="TYROSINE-PROTEIN KINASE"/>
    <property type="match status" value="1"/>
</dbReference>
<comment type="similarity">
    <text evidence="1">Belongs to the CpsD/CapB family.</text>
</comment>
<evidence type="ECO:0000256" key="5">
    <source>
        <dbReference type="ARBA" id="ARBA00022777"/>
    </source>
</evidence>
<evidence type="ECO:0000256" key="8">
    <source>
        <dbReference type="ARBA" id="ARBA00051245"/>
    </source>
</evidence>
<dbReference type="RefSeq" id="WP_125135700.1">
    <property type="nucleotide sequence ID" value="NZ_LR130778.1"/>
</dbReference>
<evidence type="ECO:0000256" key="6">
    <source>
        <dbReference type="ARBA" id="ARBA00022840"/>
    </source>
</evidence>
<keyword evidence="6" id="KW-0067">ATP-binding</keyword>
<evidence type="ECO:0000256" key="7">
    <source>
        <dbReference type="ARBA" id="ARBA00023137"/>
    </source>
</evidence>
<dbReference type="Proteomes" id="UP000279029">
    <property type="component" value="Chromosome"/>
</dbReference>
<dbReference type="SUPFAM" id="SSF52540">
    <property type="entry name" value="P-loop containing nucleoside triphosphate hydrolases"/>
    <property type="match status" value="1"/>
</dbReference>
<evidence type="ECO:0000259" key="9">
    <source>
        <dbReference type="Pfam" id="PF13614"/>
    </source>
</evidence>
<dbReference type="Pfam" id="PF13614">
    <property type="entry name" value="AAA_31"/>
    <property type="match status" value="1"/>
</dbReference>
<evidence type="ECO:0000256" key="2">
    <source>
        <dbReference type="ARBA" id="ARBA00011903"/>
    </source>
</evidence>
<dbReference type="KEGG" id="cbar:PATL70BA_0292"/>
<comment type="catalytic activity">
    <reaction evidence="8">
        <text>L-tyrosyl-[protein] + ATP = O-phospho-L-tyrosyl-[protein] + ADP + H(+)</text>
        <dbReference type="Rhea" id="RHEA:10596"/>
        <dbReference type="Rhea" id="RHEA-COMP:10136"/>
        <dbReference type="Rhea" id="RHEA-COMP:20101"/>
        <dbReference type="ChEBI" id="CHEBI:15378"/>
        <dbReference type="ChEBI" id="CHEBI:30616"/>
        <dbReference type="ChEBI" id="CHEBI:46858"/>
        <dbReference type="ChEBI" id="CHEBI:61978"/>
        <dbReference type="ChEBI" id="CHEBI:456216"/>
        <dbReference type="EC" id="2.7.10.2"/>
    </reaction>
</comment>
<dbReference type="GO" id="GO:0004715">
    <property type="term" value="F:non-membrane spanning protein tyrosine kinase activity"/>
    <property type="evidence" value="ECO:0007669"/>
    <property type="project" value="UniProtKB-EC"/>
</dbReference>
<dbReference type="PANTHER" id="PTHR32309:SF13">
    <property type="entry name" value="FERRIC ENTEROBACTIN TRANSPORT PROTEIN FEPE"/>
    <property type="match status" value="1"/>
</dbReference>
<proteinExistence type="inferred from homology"/>
<protein>
    <recommendedName>
        <fullName evidence="2">non-specific protein-tyrosine kinase</fullName>
        <ecNumber evidence="2">2.7.10.2</ecNumber>
    </recommendedName>
</protein>
<keyword evidence="4" id="KW-0547">Nucleotide-binding</keyword>
<evidence type="ECO:0000256" key="3">
    <source>
        <dbReference type="ARBA" id="ARBA00022679"/>
    </source>
</evidence>